<dbReference type="EMBL" id="CFFA01000001">
    <property type="protein sequence ID" value="CEX61719.1"/>
    <property type="molecule type" value="Genomic_DNA"/>
</dbReference>
<evidence type="ECO:0000313" key="5">
    <source>
        <dbReference type="EMBL" id="TVW83989.1"/>
    </source>
</evidence>
<evidence type="ECO:0000313" key="7">
    <source>
        <dbReference type="EMBL" id="VQC95911.1"/>
    </source>
</evidence>
<protein>
    <submittedName>
        <fullName evidence="5">Bacteriocin</fullName>
    </submittedName>
</protein>
<dbReference type="EMBL" id="WNHQ01001980">
    <property type="protein sequence ID" value="MTV75288.1"/>
    <property type="molecule type" value="Genomic_DNA"/>
</dbReference>
<dbReference type="AlphaFoldDB" id="A0A0B7L8N0"/>
<dbReference type="Proteomes" id="UP000729182">
    <property type="component" value="Unassembled WGS sequence"/>
</dbReference>
<evidence type="ECO:0000313" key="6">
    <source>
        <dbReference type="EMBL" id="VNB42825.1"/>
    </source>
</evidence>
<reference evidence="12 13" key="4">
    <citation type="submission" date="2019-11" db="EMBL/GenBank/DDBJ databases">
        <title>Growth characteristics of pneumococcus vary with the chemical composition of the capsule and with environmental conditions.</title>
        <authorList>
            <person name="Tothpal A."/>
            <person name="Desobry K."/>
            <person name="Joshi S."/>
            <person name="Wyllie A.L."/>
            <person name="Weinberger D.M."/>
        </authorList>
    </citation>
    <scope>NUCLEOTIDE SEQUENCE [LARGE SCALE GENOMIC DNA]</scope>
    <source>
        <strain evidence="3">Pnumococcus10A</strain>
        <strain evidence="2">Pnumococcus19F</strain>
        <strain evidence="12 13">pnumococcus19F</strain>
    </source>
</reference>
<sequence length="34" mass="3688">MENTEFSLELDVTEVATEQDYVSSGVTSTGCCKN</sequence>
<comment type="caution">
    <text evidence="5">The sequence shown here is derived from an EMBL/GenBank/DDBJ whole genome shotgun (WGS) entry which is preliminary data.</text>
</comment>
<dbReference type="Proteomes" id="UP000320896">
    <property type="component" value="Unassembled WGS sequence"/>
</dbReference>
<dbReference type="EMBL" id="VMWH01000080">
    <property type="protein sequence ID" value="TVW83989.1"/>
    <property type="molecule type" value="Genomic_DNA"/>
</dbReference>
<accession>A0A0B7L8N0</accession>
<evidence type="ECO:0000313" key="3">
    <source>
        <dbReference type="EMBL" id="MTV77246.1"/>
    </source>
</evidence>
<dbReference type="EMBL" id="CAASIK010000003">
    <property type="protein sequence ID" value="VNB42825.1"/>
    <property type="molecule type" value="Genomic_DNA"/>
</dbReference>
<name>A0A0B7L8N0_STREE</name>
<evidence type="ECO:0000313" key="13">
    <source>
        <dbReference type="Proteomes" id="UP000483094"/>
    </source>
</evidence>
<dbReference type="RefSeq" id="WP_000432035.1">
    <property type="nucleotide sequence ID" value="NZ_CAXKUH010000002.1"/>
</dbReference>
<reference evidence="9 10" key="2">
    <citation type="submission" date="2019-04" db="EMBL/GenBank/DDBJ databases">
        <authorList>
            <consortium name="Pathogen Informatics"/>
        </authorList>
    </citation>
    <scope>NUCLEOTIDE SEQUENCE [LARGE SCALE GENOMIC DNA]</scope>
    <source>
        <strain evidence="7 9">GPSC22</strain>
        <strain evidence="6 10">GPSC54</strain>
    </source>
</reference>
<gene>
    <name evidence="5" type="ORF">AZJ70_07350</name>
    <name evidence="1" type="ORF">ERS019209_00174</name>
    <name evidence="3" type="ORF">GM535_08140</name>
    <name evidence="4" type="ORF">GM536_09740</name>
    <name evidence="2" type="ORF">GM540_15215</name>
    <name evidence="6" type="ORF">SAMEA2783718_00660</name>
    <name evidence="7" type="ORF">SAMEA3354366_00755</name>
</gene>
<reference evidence="1 8" key="1">
    <citation type="submission" date="2015-03" db="EMBL/GenBank/DDBJ databases">
        <authorList>
            <consortium name="Pathogen Informatics"/>
            <person name="Murphy D."/>
        </authorList>
    </citation>
    <scope>NUCLEOTIDE SEQUENCE [LARGE SCALE GENOMIC DNA]</scope>
    <source>
        <strain evidence="1">SMRU51</strain>
        <strain evidence="8">type strain: N</strain>
    </source>
</reference>
<dbReference type="Proteomes" id="UP000310822">
    <property type="component" value="Unassembled WGS sequence"/>
</dbReference>
<dbReference type="EMBL" id="WNIA01000069">
    <property type="protein sequence ID" value="MTV99338.1"/>
    <property type="molecule type" value="Genomic_DNA"/>
</dbReference>
<evidence type="ECO:0000313" key="2">
    <source>
        <dbReference type="EMBL" id="MTV75288.1"/>
    </source>
</evidence>
<evidence type="ECO:0000313" key="12">
    <source>
        <dbReference type="Proteomes" id="UP000437160"/>
    </source>
</evidence>
<dbReference type="OrthoDB" id="2231491at2"/>
<evidence type="ECO:0000313" key="11">
    <source>
        <dbReference type="Proteomes" id="UP000320896"/>
    </source>
</evidence>
<dbReference type="Proteomes" id="UP000437160">
    <property type="component" value="Unassembled WGS sequence"/>
</dbReference>
<dbReference type="EMBL" id="WNHN01000030">
    <property type="protein sequence ID" value="MTV77246.1"/>
    <property type="molecule type" value="Genomic_DNA"/>
</dbReference>
<evidence type="ECO:0000313" key="10">
    <source>
        <dbReference type="Proteomes" id="UP000310822"/>
    </source>
</evidence>
<dbReference type="Proteomes" id="UP000483094">
    <property type="component" value="Unassembled WGS sequence"/>
</dbReference>
<dbReference type="Proteomes" id="UP000298847">
    <property type="component" value="Unassembled WGS sequence"/>
</dbReference>
<evidence type="ECO:0000313" key="8">
    <source>
        <dbReference type="Proteomes" id="UP000048507"/>
    </source>
</evidence>
<dbReference type="Proteomes" id="UP000048507">
    <property type="component" value="Unassembled WGS sequence"/>
</dbReference>
<organism evidence="5 11">
    <name type="scientific">Streptococcus pneumoniae</name>
    <dbReference type="NCBI Taxonomy" id="1313"/>
    <lineage>
        <taxon>Bacteria</taxon>
        <taxon>Bacillati</taxon>
        <taxon>Bacillota</taxon>
        <taxon>Bacilli</taxon>
        <taxon>Lactobacillales</taxon>
        <taxon>Streptococcaceae</taxon>
        <taxon>Streptococcus</taxon>
    </lineage>
</organism>
<evidence type="ECO:0000313" key="9">
    <source>
        <dbReference type="Proteomes" id="UP000298847"/>
    </source>
</evidence>
<proteinExistence type="predicted"/>
<reference evidence="5 11" key="3">
    <citation type="submission" date="2019-07" db="EMBL/GenBank/DDBJ databases">
        <authorList>
            <person name="Mohale T."/>
        </authorList>
    </citation>
    <scope>NUCLEOTIDE SEQUENCE [LARGE SCALE GENOMIC DNA]</scope>
    <source>
        <strain evidence="5 11">NTPn 126</strain>
    </source>
</reference>
<evidence type="ECO:0000313" key="1">
    <source>
        <dbReference type="EMBL" id="CEX61719.1"/>
    </source>
</evidence>
<dbReference type="EMBL" id="CAAXWD010000001">
    <property type="protein sequence ID" value="VQC95911.1"/>
    <property type="molecule type" value="Genomic_DNA"/>
</dbReference>
<evidence type="ECO:0000313" key="4">
    <source>
        <dbReference type="EMBL" id="MTV99338.1"/>
    </source>
</evidence>